<protein>
    <submittedName>
        <fullName evidence="1">Uncharacterized protein</fullName>
    </submittedName>
</protein>
<organism evidence="1 2">
    <name type="scientific">Rufibacter quisquiliarum</name>
    <dbReference type="NCBI Taxonomy" id="1549639"/>
    <lineage>
        <taxon>Bacteria</taxon>
        <taxon>Pseudomonadati</taxon>
        <taxon>Bacteroidota</taxon>
        <taxon>Cytophagia</taxon>
        <taxon>Cytophagales</taxon>
        <taxon>Hymenobacteraceae</taxon>
        <taxon>Rufibacter</taxon>
    </lineage>
</organism>
<evidence type="ECO:0000313" key="2">
    <source>
        <dbReference type="Proteomes" id="UP000563094"/>
    </source>
</evidence>
<keyword evidence="2" id="KW-1185">Reference proteome</keyword>
<reference evidence="1 2" key="1">
    <citation type="submission" date="2020-08" db="EMBL/GenBank/DDBJ databases">
        <title>Genomic Encyclopedia of Type Strains, Phase IV (KMG-IV): sequencing the most valuable type-strain genomes for metagenomic binning, comparative biology and taxonomic classification.</title>
        <authorList>
            <person name="Goeker M."/>
        </authorList>
    </citation>
    <scope>NUCLEOTIDE SEQUENCE [LARGE SCALE GENOMIC DNA]</scope>
    <source>
        <strain evidence="1 2">DSM 29854</strain>
    </source>
</reference>
<dbReference type="AlphaFoldDB" id="A0A839GUK6"/>
<accession>A0A839GUK6</accession>
<proteinExistence type="predicted"/>
<sequence length="36" mass="4037">MLLKKLQKNLLLPGFACKLIYKKGLMGCLQTNTSPE</sequence>
<comment type="caution">
    <text evidence="1">The sequence shown here is derived from an EMBL/GenBank/DDBJ whole genome shotgun (WGS) entry which is preliminary data.</text>
</comment>
<evidence type="ECO:0000313" key="1">
    <source>
        <dbReference type="EMBL" id="MBA9078567.1"/>
    </source>
</evidence>
<dbReference type="Proteomes" id="UP000563094">
    <property type="component" value="Unassembled WGS sequence"/>
</dbReference>
<name>A0A839GUK6_9BACT</name>
<gene>
    <name evidence="1" type="ORF">FHS90_003297</name>
</gene>
<dbReference type="EMBL" id="JACJIQ010000014">
    <property type="protein sequence ID" value="MBA9078567.1"/>
    <property type="molecule type" value="Genomic_DNA"/>
</dbReference>